<reference evidence="1" key="1">
    <citation type="submission" date="2021-08" db="EMBL/GenBank/DDBJ databases">
        <title>Prevotella lacticifex sp. nov., isolated from rumen of cow.</title>
        <authorList>
            <person name="Shinkai T."/>
            <person name="Ikeyama N."/>
            <person name="Kumagai M."/>
            <person name="Ohmori H."/>
            <person name="Sakamoto M."/>
            <person name="Ohkuma M."/>
            <person name="Mitsumori M."/>
        </authorList>
    </citation>
    <scope>NUCLEOTIDE SEQUENCE</scope>
    <source>
        <strain evidence="1">DSM 11371</strain>
    </source>
</reference>
<dbReference type="AlphaFoldDB" id="A0AA37MIT1"/>
<comment type="caution">
    <text evidence="1">The sequence shown here is derived from an EMBL/GenBank/DDBJ whole genome shotgun (WGS) entry which is preliminary data.</text>
</comment>
<protein>
    <submittedName>
        <fullName evidence="1">ATPase</fullName>
    </submittedName>
</protein>
<organism evidence="1 2">
    <name type="scientific">Segatella bryantii</name>
    <name type="common">Prevotella bryantii</name>
    <dbReference type="NCBI Taxonomy" id="77095"/>
    <lineage>
        <taxon>Bacteria</taxon>
        <taxon>Pseudomonadati</taxon>
        <taxon>Bacteroidota</taxon>
        <taxon>Bacteroidia</taxon>
        <taxon>Bacteroidales</taxon>
        <taxon>Prevotellaceae</taxon>
        <taxon>Segatella</taxon>
    </lineage>
</organism>
<dbReference type="PANTHER" id="PTHR43190">
    <property type="entry name" value="N-ACETYL-D-GLUCOSAMINE KINASE"/>
    <property type="match status" value="1"/>
</dbReference>
<dbReference type="Gene3D" id="1.10.720.160">
    <property type="match status" value="1"/>
</dbReference>
<dbReference type="EMBL" id="BPTR01000001">
    <property type="protein sequence ID" value="GJG27401.1"/>
    <property type="molecule type" value="Genomic_DNA"/>
</dbReference>
<accession>A0AA37MIT1</accession>
<evidence type="ECO:0000313" key="1">
    <source>
        <dbReference type="EMBL" id="GJG27401.1"/>
    </source>
</evidence>
<gene>
    <name evidence="1" type="ORF">PRRU23_11010</name>
</gene>
<name>A0AA37MIT1_SEGBR</name>
<dbReference type="SUPFAM" id="SSF53067">
    <property type="entry name" value="Actin-like ATPase domain"/>
    <property type="match status" value="2"/>
</dbReference>
<dbReference type="CDD" id="cd24079">
    <property type="entry name" value="ASKHA_NBD_PG1100-like"/>
    <property type="match status" value="1"/>
</dbReference>
<dbReference type="InterPro" id="IPR043129">
    <property type="entry name" value="ATPase_NBD"/>
</dbReference>
<sequence length="282" mass="31270">MILIADSGSTKTDWALIDGTNVLKKVNTQGINPFHQDEDNIMRVLQDELLPVLHTVKIDKIFFYGSGCTPQKSEKVKRALQTVFSDVMNIEVNGDLLAAARAVCGHQKGIACILGTGANSCCYDGEKIVMNTPPLGYILGDEGSGAVLGKLFLNGIFKGFLSEEIKEEFLNDSKLTYAEIINRVYAQPLANRFLASIAKFIAKHIDRQELRELVEENFRNFFRRNIIQYKSYLQIHEIRVGFVGGIAGSFVDILSKVAREEGYEMGEVISSPIDGLISYHGA</sequence>
<dbReference type="Proteomes" id="UP000887043">
    <property type="component" value="Unassembled WGS sequence"/>
</dbReference>
<dbReference type="Gene3D" id="3.30.420.40">
    <property type="match status" value="2"/>
</dbReference>
<evidence type="ECO:0000313" key="2">
    <source>
        <dbReference type="Proteomes" id="UP000887043"/>
    </source>
</evidence>
<dbReference type="RefSeq" id="WP_006282434.1">
    <property type="nucleotide sequence ID" value="NZ_BPTR01000001.1"/>
</dbReference>
<proteinExistence type="predicted"/>
<dbReference type="InterPro" id="IPR052519">
    <property type="entry name" value="Euk-type_GlcNAc_Kinase"/>
</dbReference>
<dbReference type="PANTHER" id="PTHR43190:SF3">
    <property type="entry name" value="N-ACETYL-D-GLUCOSAMINE KINASE"/>
    <property type="match status" value="1"/>
</dbReference>